<evidence type="ECO:0000313" key="7">
    <source>
        <dbReference type="Proteomes" id="UP000593561"/>
    </source>
</evidence>
<dbReference type="Proteomes" id="UP000593561">
    <property type="component" value="Unassembled WGS sequence"/>
</dbReference>
<organism evidence="6 7">
    <name type="scientific">Gossypium davidsonii</name>
    <name type="common">Davidson's cotton</name>
    <name type="synonym">Gossypium klotzschianum subsp. davidsonii</name>
    <dbReference type="NCBI Taxonomy" id="34287"/>
    <lineage>
        <taxon>Eukaryota</taxon>
        <taxon>Viridiplantae</taxon>
        <taxon>Streptophyta</taxon>
        <taxon>Embryophyta</taxon>
        <taxon>Tracheophyta</taxon>
        <taxon>Spermatophyta</taxon>
        <taxon>Magnoliopsida</taxon>
        <taxon>eudicotyledons</taxon>
        <taxon>Gunneridae</taxon>
        <taxon>Pentapetalae</taxon>
        <taxon>rosids</taxon>
        <taxon>malvids</taxon>
        <taxon>Malvales</taxon>
        <taxon>Malvaceae</taxon>
        <taxon>Malvoideae</taxon>
        <taxon>Gossypium</taxon>
    </lineage>
</organism>
<keyword evidence="7" id="KW-1185">Reference proteome</keyword>
<evidence type="ECO:0008006" key="8">
    <source>
        <dbReference type="Google" id="ProtNLM"/>
    </source>
</evidence>
<evidence type="ECO:0000256" key="2">
    <source>
        <dbReference type="ARBA" id="ARBA00023015"/>
    </source>
</evidence>
<dbReference type="InterPro" id="IPR024097">
    <property type="entry name" value="bHLH_ZIP_TF"/>
</dbReference>
<comment type="caution">
    <text evidence="6">The sequence shown here is derived from an EMBL/GenBank/DDBJ whole genome shotgun (WGS) entry which is preliminary data.</text>
</comment>
<keyword evidence="4" id="KW-0539">Nucleus</keyword>
<gene>
    <name evidence="6" type="ORF">Godav_018914</name>
</gene>
<proteinExistence type="predicted"/>
<dbReference type="PANTHER" id="PTHR12565:SF321">
    <property type="entry name" value="TRANSCRIPTION FACTOR BHLH089"/>
    <property type="match status" value="1"/>
</dbReference>
<dbReference type="GO" id="GO:0003700">
    <property type="term" value="F:DNA-binding transcription factor activity"/>
    <property type="evidence" value="ECO:0007669"/>
    <property type="project" value="TreeGrafter"/>
</dbReference>
<reference evidence="6 7" key="1">
    <citation type="journal article" date="2019" name="Genome Biol. Evol.">
        <title>Insights into the evolution of the New World diploid cottons (Gossypium, subgenus Houzingenia) based on genome sequencing.</title>
        <authorList>
            <person name="Grover C.E."/>
            <person name="Arick M.A. 2nd"/>
            <person name="Thrash A."/>
            <person name="Conover J.L."/>
            <person name="Sanders W.S."/>
            <person name="Peterson D.G."/>
            <person name="Frelichowski J.E."/>
            <person name="Scheffler J.A."/>
            <person name="Scheffler B.E."/>
            <person name="Wendel J.F."/>
        </authorList>
    </citation>
    <scope>NUCLEOTIDE SEQUENCE [LARGE SCALE GENOMIC DNA]</scope>
    <source>
        <strain evidence="6">27</strain>
        <tissue evidence="6">Leaf</tissue>
    </source>
</reference>
<evidence type="ECO:0000313" key="6">
    <source>
        <dbReference type="EMBL" id="MBA0606459.1"/>
    </source>
</evidence>
<evidence type="ECO:0000256" key="1">
    <source>
        <dbReference type="ARBA" id="ARBA00004123"/>
    </source>
</evidence>
<accession>A0A7J8QY06</accession>
<keyword evidence="2" id="KW-0805">Transcription regulation</keyword>
<dbReference type="SUPFAM" id="SSF47459">
    <property type="entry name" value="HLH, helix-loop-helix DNA-binding domain"/>
    <property type="match status" value="1"/>
</dbReference>
<keyword evidence="3" id="KW-0804">Transcription</keyword>
<protein>
    <recommendedName>
        <fullName evidence="8">BHLH domain-containing protein</fullName>
    </recommendedName>
</protein>
<dbReference type="InterPro" id="IPR036638">
    <property type="entry name" value="HLH_DNA-bd_sf"/>
</dbReference>
<dbReference type="GO" id="GO:0046983">
    <property type="term" value="F:protein dimerization activity"/>
    <property type="evidence" value="ECO:0007669"/>
    <property type="project" value="InterPro"/>
</dbReference>
<dbReference type="GO" id="GO:0005634">
    <property type="term" value="C:nucleus"/>
    <property type="evidence" value="ECO:0007669"/>
    <property type="project" value="UniProtKB-SubCell"/>
</dbReference>
<evidence type="ECO:0000256" key="4">
    <source>
        <dbReference type="ARBA" id="ARBA00023242"/>
    </source>
</evidence>
<comment type="subcellular location">
    <subcellularLocation>
        <location evidence="1">Nucleus</location>
    </subcellularLocation>
</comment>
<evidence type="ECO:0000256" key="3">
    <source>
        <dbReference type="ARBA" id="ARBA00023163"/>
    </source>
</evidence>
<evidence type="ECO:0000256" key="5">
    <source>
        <dbReference type="SAM" id="MobiDB-lite"/>
    </source>
</evidence>
<dbReference type="PANTHER" id="PTHR12565">
    <property type="entry name" value="STEROL REGULATORY ELEMENT-BINDING PROTEIN"/>
    <property type="match status" value="1"/>
</dbReference>
<feature type="region of interest" description="Disordered" evidence="5">
    <location>
        <begin position="66"/>
        <end position="88"/>
    </location>
</feature>
<name>A0A7J8QY06_GOSDV</name>
<sequence length="88" mass="9689">MREQISESTKILKDLIPACNKGALLLDEIFSYIQSLQRESEPSNTSVLSPSRTGILSSDSIESLSLRRGMQSRSSTLDQVVPNAQATY</sequence>
<feature type="compositionally biased region" description="Polar residues" evidence="5">
    <location>
        <begin position="71"/>
        <end position="88"/>
    </location>
</feature>
<dbReference type="AlphaFoldDB" id="A0A7J8QY06"/>
<dbReference type="EMBL" id="JABFAC010000002">
    <property type="protein sequence ID" value="MBA0606459.1"/>
    <property type="molecule type" value="Genomic_DNA"/>
</dbReference>